<dbReference type="OrthoDB" id="10380861at2759"/>
<keyword evidence="2" id="KW-1185">Reference proteome</keyword>
<dbReference type="Proteomes" id="UP000014254">
    <property type="component" value="Unassembled WGS sequence"/>
</dbReference>
<protein>
    <submittedName>
        <fullName evidence="1">Uncharacterized protein</fullName>
    </submittedName>
</protein>
<dbReference type="AlphaFoldDB" id="S2JKI8"/>
<sequence length="160" mass="18198">MPCSSTTLAKQELPSVSVNVQPWKVGPAKIETGKITTEYTLEIPKLEENLKVKLTAYLFMMKNWGQEETKGIYLNFTNGDQDALADNIDKIFMQLKQNKLLATNAPDPIKKQNIVLQAATRPGLVRKEHEYIVNDIYPTDITLAQDDSWYDTEYDLTESL</sequence>
<proteinExistence type="predicted"/>
<dbReference type="EMBL" id="KE123920">
    <property type="protein sequence ID" value="EPB90444.1"/>
    <property type="molecule type" value="Genomic_DNA"/>
</dbReference>
<reference evidence="2" key="1">
    <citation type="submission" date="2013-05" db="EMBL/GenBank/DDBJ databases">
        <title>The Genome sequence of Mucor circinelloides f. circinelloides 1006PhL.</title>
        <authorList>
            <consortium name="The Broad Institute Genomics Platform"/>
            <person name="Cuomo C."/>
            <person name="Earl A."/>
            <person name="Findley K."/>
            <person name="Lee S.C."/>
            <person name="Walker B."/>
            <person name="Young S."/>
            <person name="Zeng Q."/>
            <person name="Gargeya S."/>
            <person name="Fitzgerald M."/>
            <person name="Haas B."/>
            <person name="Abouelleil A."/>
            <person name="Allen A.W."/>
            <person name="Alvarado L."/>
            <person name="Arachchi H.M."/>
            <person name="Berlin A.M."/>
            <person name="Chapman S.B."/>
            <person name="Gainer-Dewar J."/>
            <person name="Goldberg J."/>
            <person name="Griggs A."/>
            <person name="Gujja S."/>
            <person name="Hansen M."/>
            <person name="Howarth C."/>
            <person name="Imamovic A."/>
            <person name="Ireland A."/>
            <person name="Larimer J."/>
            <person name="McCowan C."/>
            <person name="Murphy C."/>
            <person name="Pearson M."/>
            <person name="Poon T.W."/>
            <person name="Priest M."/>
            <person name="Roberts A."/>
            <person name="Saif S."/>
            <person name="Shea T."/>
            <person name="Sisk P."/>
            <person name="Sykes S."/>
            <person name="Wortman J."/>
            <person name="Nusbaum C."/>
            <person name="Birren B."/>
        </authorList>
    </citation>
    <scope>NUCLEOTIDE SEQUENCE [LARGE SCALE GENOMIC DNA]</scope>
    <source>
        <strain evidence="2">1006PhL</strain>
    </source>
</reference>
<organism evidence="1 2">
    <name type="scientific">Mucor circinelloides f. circinelloides (strain 1006PhL)</name>
    <name type="common">Mucormycosis agent</name>
    <name type="synonym">Calyptromyces circinelloides</name>
    <dbReference type="NCBI Taxonomy" id="1220926"/>
    <lineage>
        <taxon>Eukaryota</taxon>
        <taxon>Fungi</taxon>
        <taxon>Fungi incertae sedis</taxon>
        <taxon>Mucoromycota</taxon>
        <taxon>Mucoromycotina</taxon>
        <taxon>Mucoromycetes</taxon>
        <taxon>Mucorales</taxon>
        <taxon>Mucorineae</taxon>
        <taxon>Mucoraceae</taxon>
        <taxon>Mucor</taxon>
    </lineage>
</organism>
<dbReference type="VEuPathDB" id="FungiDB:HMPREF1544_02652"/>
<gene>
    <name evidence="1" type="ORF">HMPREF1544_02652</name>
</gene>
<accession>S2JKI8</accession>
<evidence type="ECO:0000313" key="1">
    <source>
        <dbReference type="EMBL" id="EPB90444.1"/>
    </source>
</evidence>
<evidence type="ECO:0000313" key="2">
    <source>
        <dbReference type="Proteomes" id="UP000014254"/>
    </source>
</evidence>
<name>S2JKI8_MUCC1</name>
<dbReference type="InParanoid" id="S2JKI8"/>